<accession>A0A8J3WPZ1</accession>
<dbReference type="EMBL" id="BOOJ01000052">
    <property type="protein sequence ID" value="GIH95341.1"/>
    <property type="molecule type" value="Genomic_DNA"/>
</dbReference>
<gene>
    <name evidence="2" type="ORF">Psi01_59710</name>
</gene>
<protein>
    <submittedName>
        <fullName evidence="2">Uncharacterized protein</fullName>
    </submittedName>
</protein>
<proteinExistence type="predicted"/>
<dbReference type="AlphaFoldDB" id="A0A8J3WPZ1"/>
<dbReference type="Proteomes" id="UP000619788">
    <property type="component" value="Unassembled WGS sequence"/>
</dbReference>
<sequence length="128" mass="13685">MPAMSTADRATRRAAESTARQQVTSRVSASPYEHLVGAFMDTIAEQLLAALAGPDFPAALRRRGYAIVPVVGAAVPDPPDEWIHDCLDLMGGEGALVDPLERVTALWGAAWRAGRHAARPDTEEDDHG</sequence>
<reference evidence="2 3" key="1">
    <citation type="submission" date="2021-01" db="EMBL/GenBank/DDBJ databases">
        <title>Whole genome shotgun sequence of Planobispora siamensis NBRC 107568.</title>
        <authorList>
            <person name="Komaki H."/>
            <person name="Tamura T."/>
        </authorList>
    </citation>
    <scope>NUCLEOTIDE SEQUENCE [LARGE SCALE GENOMIC DNA]</scope>
    <source>
        <strain evidence="2 3">NBRC 107568</strain>
    </source>
</reference>
<evidence type="ECO:0000313" key="2">
    <source>
        <dbReference type="EMBL" id="GIH95341.1"/>
    </source>
</evidence>
<evidence type="ECO:0000256" key="1">
    <source>
        <dbReference type="SAM" id="MobiDB-lite"/>
    </source>
</evidence>
<evidence type="ECO:0000313" key="3">
    <source>
        <dbReference type="Proteomes" id="UP000619788"/>
    </source>
</evidence>
<organism evidence="2 3">
    <name type="scientific">Planobispora siamensis</name>
    <dbReference type="NCBI Taxonomy" id="936338"/>
    <lineage>
        <taxon>Bacteria</taxon>
        <taxon>Bacillati</taxon>
        <taxon>Actinomycetota</taxon>
        <taxon>Actinomycetes</taxon>
        <taxon>Streptosporangiales</taxon>
        <taxon>Streptosporangiaceae</taxon>
        <taxon>Planobispora</taxon>
    </lineage>
</organism>
<keyword evidence="3" id="KW-1185">Reference proteome</keyword>
<feature type="region of interest" description="Disordered" evidence="1">
    <location>
        <begin position="1"/>
        <end position="26"/>
    </location>
</feature>
<comment type="caution">
    <text evidence="2">The sequence shown here is derived from an EMBL/GenBank/DDBJ whole genome shotgun (WGS) entry which is preliminary data.</text>
</comment>
<name>A0A8J3WPZ1_9ACTN</name>